<dbReference type="Proteomes" id="UP000626109">
    <property type="component" value="Unassembled WGS sequence"/>
</dbReference>
<evidence type="ECO:0008006" key="3">
    <source>
        <dbReference type="Google" id="ProtNLM"/>
    </source>
</evidence>
<feature type="non-terminal residue" evidence="1">
    <location>
        <position position="72"/>
    </location>
</feature>
<comment type="caution">
    <text evidence="1">The sequence shown here is derived from an EMBL/GenBank/DDBJ whole genome shotgun (WGS) entry which is preliminary data.</text>
</comment>
<name>A0A813I6X1_POLGL</name>
<evidence type="ECO:0000313" key="2">
    <source>
        <dbReference type="Proteomes" id="UP000626109"/>
    </source>
</evidence>
<gene>
    <name evidence="1" type="ORF">PGLA2088_LOCUS4377</name>
</gene>
<accession>A0A813I6X1</accession>
<evidence type="ECO:0000313" key="1">
    <source>
        <dbReference type="EMBL" id="CAE8645960.1"/>
    </source>
</evidence>
<protein>
    <recommendedName>
        <fullName evidence="3">Ankyrin repeat domain-containing protein</fullName>
    </recommendedName>
</protein>
<dbReference type="EMBL" id="CAJNNW010003970">
    <property type="protein sequence ID" value="CAE8645960.1"/>
    <property type="molecule type" value="Genomic_DNA"/>
</dbReference>
<reference evidence="1" key="1">
    <citation type="submission" date="2021-02" db="EMBL/GenBank/DDBJ databases">
        <authorList>
            <person name="Dougan E. K."/>
            <person name="Rhodes N."/>
            <person name="Thang M."/>
            <person name="Chan C."/>
        </authorList>
    </citation>
    <scope>NUCLEOTIDE SEQUENCE</scope>
</reference>
<organism evidence="1 2">
    <name type="scientific">Polarella glacialis</name>
    <name type="common">Dinoflagellate</name>
    <dbReference type="NCBI Taxonomy" id="89957"/>
    <lineage>
        <taxon>Eukaryota</taxon>
        <taxon>Sar</taxon>
        <taxon>Alveolata</taxon>
        <taxon>Dinophyceae</taxon>
        <taxon>Suessiales</taxon>
        <taxon>Suessiaceae</taxon>
        <taxon>Polarella</taxon>
    </lineage>
</organism>
<proteinExistence type="predicted"/>
<dbReference type="AlphaFoldDB" id="A0A813I6X1"/>
<feature type="non-terminal residue" evidence="1">
    <location>
        <position position="1"/>
    </location>
</feature>
<sequence>NRESRALFQALQRGRDAQEITQLITPQTASIPDNFYGLKPLFWALSYGASVEVLSLLMAAHPEAATQKHPLE</sequence>